<reference evidence="1" key="1">
    <citation type="submission" date="2021-03" db="EMBL/GenBank/DDBJ databases">
        <title>Sagittula salina sp. nov. strain M10.9X isolated from the marine waste.</title>
        <authorList>
            <person name="Satari L."/>
            <person name="Molina-Menor E."/>
            <person name="Vidal-Verdu A."/>
            <person name="Pascual J."/>
            <person name="Pereto J."/>
            <person name="Porcar M."/>
        </authorList>
    </citation>
    <scope>NUCLEOTIDE SEQUENCE</scope>
    <source>
        <strain evidence="1">M10.9X</strain>
    </source>
</reference>
<dbReference type="RefSeq" id="WP_209361907.1">
    <property type="nucleotide sequence ID" value="NZ_JAGISH010000009.1"/>
</dbReference>
<gene>
    <name evidence="1" type="ORF">J5474_15860</name>
</gene>
<dbReference type="EMBL" id="JAGISH010000009">
    <property type="protein sequence ID" value="MBP0483956.1"/>
    <property type="molecule type" value="Genomic_DNA"/>
</dbReference>
<protein>
    <submittedName>
        <fullName evidence="1">DUF3486 family protein</fullName>
    </submittedName>
</protein>
<comment type="caution">
    <text evidence="1">The sequence shown here is derived from an EMBL/GenBank/DDBJ whole genome shotgun (WGS) entry which is preliminary data.</text>
</comment>
<dbReference type="Pfam" id="PF11985">
    <property type="entry name" value="Phage_Mu_Gp27"/>
    <property type="match status" value="1"/>
</dbReference>
<evidence type="ECO:0000313" key="1">
    <source>
        <dbReference type="EMBL" id="MBP0483956.1"/>
    </source>
</evidence>
<proteinExistence type="predicted"/>
<sequence>MPVPKKLDLIPEELRRWLAEELRDRGFADIVDVTEALNFRLDEAGLELRVGKSAVGDYSKALKDQREAFSIAETLLADMDIEAEGELHKVLMQMIATSAVHMINAVRVKDEHLDPKDLMSLGRMLKDLMSSSGMREKLLADERARVAREAREAALREAEAHAAEVIEKLERDEHGLSPEVLAVMRSEFLGLRK</sequence>
<organism evidence="1 2">
    <name type="scientific">Sagittula salina</name>
    <dbReference type="NCBI Taxonomy" id="2820268"/>
    <lineage>
        <taxon>Bacteria</taxon>
        <taxon>Pseudomonadati</taxon>
        <taxon>Pseudomonadota</taxon>
        <taxon>Alphaproteobacteria</taxon>
        <taxon>Rhodobacterales</taxon>
        <taxon>Roseobacteraceae</taxon>
        <taxon>Sagittula</taxon>
    </lineage>
</organism>
<dbReference type="AlphaFoldDB" id="A0A940MM02"/>
<name>A0A940MM02_9RHOB</name>
<dbReference type="Proteomes" id="UP000675940">
    <property type="component" value="Unassembled WGS sequence"/>
</dbReference>
<accession>A0A940MM02</accession>
<keyword evidence="2" id="KW-1185">Reference proteome</keyword>
<dbReference type="InterPro" id="IPR021874">
    <property type="entry name" value="Phage_Mu_Gp27"/>
</dbReference>
<evidence type="ECO:0000313" key="2">
    <source>
        <dbReference type="Proteomes" id="UP000675940"/>
    </source>
</evidence>